<organism evidence="1 2">
    <name type="scientific">Dethiosulfovibrio salsuginis</name>
    <dbReference type="NCBI Taxonomy" id="561720"/>
    <lineage>
        <taxon>Bacteria</taxon>
        <taxon>Thermotogati</taxon>
        <taxon>Synergistota</taxon>
        <taxon>Synergistia</taxon>
        <taxon>Synergistales</taxon>
        <taxon>Dethiosulfovibrionaceae</taxon>
        <taxon>Dethiosulfovibrio</taxon>
    </lineage>
</organism>
<reference evidence="2" key="1">
    <citation type="submission" date="2017-04" db="EMBL/GenBank/DDBJ databases">
        <authorList>
            <person name="Varghese N."/>
            <person name="Submissions S."/>
        </authorList>
    </citation>
    <scope>NUCLEOTIDE SEQUENCE [LARGE SCALE GENOMIC DNA]</scope>
    <source>
        <strain evidence="2">USBA 82</strain>
    </source>
</reference>
<gene>
    <name evidence="1" type="ORF">SAMN06275492_12429</name>
</gene>
<sequence>MVDGIGSPQNLNIGVGRGQGTALSPAQQGAARGKGIPDGALVEGRVLSFKDGAYMVRIAGQNMLARSNLSLFPGQHFQAIWDAQGDVPTLRLRPEDAALLGRLPKADQEAAALLLSKGLPVTDGFLLHLRKELRRLGDPRAMDSLIELMARGEKVSSEKVGILSWYMSLDGQSVGKMWKRIQKELQERRERGENPLSSLKEMKEGDDEIARFLKGHGLLSRPPREEFSNASLAGAWWPGPDQESIPAKVSFSSRRKKGDKRSFFRVDFLVEGRTLGDVSGGLESDGKSLTVSLKAQTDDAAKALSRALRELQEDLEKGPLSLQYLGVALKAAHPNRYLRLDVEA</sequence>
<proteinExistence type="predicted"/>
<evidence type="ECO:0000313" key="2">
    <source>
        <dbReference type="Proteomes" id="UP000193355"/>
    </source>
</evidence>
<protein>
    <recommendedName>
        <fullName evidence="3">Flagellar hook-length control protein FliK</fullName>
    </recommendedName>
</protein>
<name>A0A1X7KB76_9BACT</name>
<evidence type="ECO:0000313" key="1">
    <source>
        <dbReference type="EMBL" id="SMG38087.1"/>
    </source>
</evidence>
<evidence type="ECO:0008006" key="3">
    <source>
        <dbReference type="Google" id="ProtNLM"/>
    </source>
</evidence>
<dbReference type="EMBL" id="FXBB01000024">
    <property type="protein sequence ID" value="SMG38087.1"/>
    <property type="molecule type" value="Genomic_DNA"/>
</dbReference>
<keyword evidence="2" id="KW-1185">Reference proteome</keyword>
<accession>A0A1X7KB76</accession>
<dbReference type="AlphaFoldDB" id="A0A1X7KB76"/>
<dbReference type="RefSeq" id="WP_085545046.1">
    <property type="nucleotide sequence ID" value="NZ_FXBB01000024.1"/>
</dbReference>
<dbReference type="STRING" id="561720.SAMN06275492_12429"/>
<dbReference type="OrthoDB" id="3551at2"/>
<dbReference type="Proteomes" id="UP000193355">
    <property type="component" value="Unassembled WGS sequence"/>
</dbReference>